<dbReference type="InterPro" id="IPR011707">
    <property type="entry name" value="Cu-oxidase-like_N"/>
</dbReference>
<comment type="function">
    <text evidence="13">Lignin degradation and detoxification of lignin-derived products.</text>
</comment>
<keyword evidence="12 13" id="KW-0439">Lignin degradation</keyword>
<comment type="cofactor">
    <cofactor evidence="13">
        <name>Cu cation</name>
        <dbReference type="ChEBI" id="CHEBI:23378"/>
    </cofactor>
    <text evidence="13">Binds 4 Cu cations per monomer.</text>
</comment>
<keyword evidence="10 13" id="KW-0186">Copper</keyword>
<comment type="caution">
    <text evidence="17">The sequence shown here is derived from an EMBL/GenBank/DDBJ whole genome shotgun (WGS) entry which is preliminary data.</text>
</comment>
<dbReference type="PROSITE" id="PS00079">
    <property type="entry name" value="MULTICOPPER_OXIDASE1"/>
    <property type="match status" value="1"/>
</dbReference>
<dbReference type="Proteomes" id="UP001457282">
    <property type="component" value="Unassembled WGS sequence"/>
</dbReference>
<dbReference type="Gene3D" id="2.60.40.420">
    <property type="entry name" value="Cupredoxins - blue copper proteins"/>
    <property type="match status" value="3"/>
</dbReference>
<evidence type="ECO:0000256" key="10">
    <source>
        <dbReference type="ARBA" id="ARBA00023008"/>
    </source>
</evidence>
<evidence type="ECO:0000259" key="16">
    <source>
        <dbReference type="Pfam" id="PF07732"/>
    </source>
</evidence>
<proteinExistence type="inferred from homology"/>
<dbReference type="PROSITE" id="PS00080">
    <property type="entry name" value="MULTICOPPER_OXIDASE2"/>
    <property type="match status" value="1"/>
</dbReference>
<dbReference type="EC" id="1.10.3.2" evidence="4 13"/>
<gene>
    <name evidence="17" type="ORF">M0R45_009212</name>
</gene>
<evidence type="ECO:0000256" key="12">
    <source>
        <dbReference type="ARBA" id="ARBA00023185"/>
    </source>
</evidence>
<dbReference type="InterPro" id="IPR034288">
    <property type="entry name" value="CuRO_1_LCC"/>
</dbReference>
<dbReference type="InterPro" id="IPR017761">
    <property type="entry name" value="Laccase"/>
</dbReference>
<evidence type="ECO:0000256" key="5">
    <source>
        <dbReference type="ARBA" id="ARBA00022523"/>
    </source>
</evidence>
<feature type="domain" description="Plastocyanin-like" evidence="14">
    <location>
        <begin position="167"/>
        <end position="317"/>
    </location>
</feature>
<keyword evidence="7 13" id="KW-0479">Metal-binding</keyword>
<dbReference type="InterPro" id="IPR011706">
    <property type="entry name" value="Cu-oxidase_C"/>
</dbReference>
<dbReference type="InterPro" id="IPR034285">
    <property type="entry name" value="CuRO_2_LCC"/>
</dbReference>
<feature type="domain" description="Plastocyanin-like" evidence="16">
    <location>
        <begin position="41"/>
        <end position="153"/>
    </location>
</feature>
<feature type="chain" id="PRO_5043085608" description="Laccase" evidence="13">
    <location>
        <begin position="32"/>
        <end position="595"/>
    </location>
</feature>
<dbReference type="AlphaFoldDB" id="A0AAW1Y3T6"/>
<evidence type="ECO:0000313" key="18">
    <source>
        <dbReference type="Proteomes" id="UP001457282"/>
    </source>
</evidence>
<dbReference type="Pfam" id="PF00394">
    <property type="entry name" value="Cu-oxidase"/>
    <property type="match status" value="1"/>
</dbReference>
<dbReference type="InterPro" id="IPR002355">
    <property type="entry name" value="Cu_oxidase_Cu_BS"/>
</dbReference>
<keyword evidence="13" id="KW-0732">Signal</keyword>
<feature type="domain" description="Plastocyanin-like" evidence="15">
    <location>
        <begin position="424"/>
        <end position="560"/>
    </location>
</feature>
<dbReference type="CDD" id="cd13897">
    <property type="entry name" value="CuRO_3_LCC_plant"/>
    <property type="match status" value="1"/>
</dbReference>
<keyword evidence="6 13" id="KW-0964">Secreted</keyword>
<sequence length="595" mass="66448">MGCFCLKPTSFFFFLFAPFICILFLQSEAEGKELYYDFVLKETNFTKLCSTKSALVVNGSFPGPTITAHKGDTVYVNVYNEGTYGVTIHWHGVKQPRNPWFDGPEYITQCPIAPGTNFTYTVLLSSEEGTLFWHAHSDWTRATVHGAIVILPAEGTTYPFPQPDAEQTLIFASWYKEDVQTLMEEALKYGGLTVLSDSYAINGEPGDFYDCSNETTFRLKVDYGKTYLLRLVNSVQNTDQFFAIADHNLTLVGMDGNYVKPFVTNYLMITPGETMDVLVTANQSSLGQYYMLLSPYFDGQADDFDKSITSAIFQYNGGNYTPPSTPAYPSHIPGFYDIDAARNFDKSLKSLASPEHPADVPQHITTRMFITLSISMLLCPNDSCAAPAGNRLASSMNNISFANPTLDVLQAYYRNISGYYDTNFPDKPPNLYNFTSDDLMTDNVTLSDQGTRVKVLNYNETVEITFQGTNAMNSGENHPVHLHGFKFYVVGAGVGNFDNGTDPLTYNLIDPPQVNTYPVPKIGWATIRFVADNPGVWFMHCHYDRHMSWGMDVVFIVKNGDTEETSVRPPPDYMPSCGENSIYGGAEQSMYQLGE</sequence>
<keyword evidence="11" id="KW-0325">Glycoprotein</keyword>
<evidence type="ECO:0000256" key="4">
    <source>
        <dbReference type="ARBA" id="ARBA00012297"/>
    </source>
</evidence>
<evidence type="ECO:0000256" key="3">
    <source>
        <dbReference type="ARBA" id="ARBA00010609"/>
    </source>
</evidence>
<comment type="catalytic activity">
    <reaction evidence="1 13">
        <text>4 hydroquinone + O2 = 4 benzosemiquinone + 2 H2O</text>
        <dbReference type="Rhea" id="RHEA:11276"/>
        <dbReference type="ChEBI" id="CHEBI:15377"/>
        <dbReference type="ChEBI" id="CHEBI:15379"/>
        <dbReference type="ChEBI" id="CHEBI:17594"/>
        <dbReference type="ChEBI" id="CHEBI:17977"/>
        <dbReference type="EC" id="1.10.3.2"/>
    </reaction>
</comment>
<dbReference type="PANTHER" id="PTHR11709">
    <property type="entry name" value="MULTI-COPPER OXIDASE"/>
    <property type="match status" value="1"/>
</dbReference>
<reference evidence="17 18" key="1">
    <citation type="journal article" date="2023" name="G3 (Bethesda)">
        <title>A chromosome-length genome assembly and annotation of blackberry (Rubus argutus, cv. 'Hillquist').</title>
        <authorList>
            <person name="Bruna T."/>
            <person name="Aryal R."/>
            <person name="Dudchenko O."/>
            <person name="Sargent D.J."/>
            <person name="Mead D."/>
            <person name="Buti M."/>
            <person name="Cavallini A."/>
            <person name="Hytonen T."/>
            <person name="Andres J."/>
            <person name="Pham M."/>
            <person name="Weisz D."/>
            <person name="Mascagni F."/>
            <person name="Usai G."/>
            <person name="Natali L."/>
            <person name="Bassil N."/>
            <person name="Fernandez G.E."/>
            <person name="Lomsadze A."/>
            <person name="Armour M."/>
            <person name="Olukolu B."/>
            <person name="Poorten T."/>
            <person name="Britton C."/>
            <person name="Davik J."/>
            <person name="Ashrafi H."/>
            <person name="Aiden E.L."/>
            <person name="Borodovsky M."/>
            <person name="Worthington M."/>
        </authorList>
    </citation>
    <scope>NUCLEOTIDE SEQUENCE [LARGE SCALE GENOMIC DNA]</scope>
    <source>
        <strain evidence="17">PI 553951</strain>
    </source>
</reference>
<dbReference type="EMBL" id="JBEDUW010000002">
    <property type="protein sequence ID" value="KAK9943609.1"/>
    <property type="molecule type" value="Genomic_DNA"/>
</dbReference>
<evidence type="ECO:0000313" key="17">
    <source>
        <dbReference type="EMBL" id="KAK9943609.1"/>
    </source>
</evidence>
<keyword evidence="8 13" id="KW-0677">Repeat</keyword>
<name>A0AAW1Y3T6_RUBAR</name>
<evidence type="ECO:0000256" key="6">
    <source>
        <dbReference type="ARBA" id="ARBA00022525"/>
    </source>
</evidence>
<evidence type="ECO:0000259" key="15">
    <source>
        <dbReference type="Pfam" id="PF07731"/>
    </source>
</evidence>
<keyword evidence="18" id="KW-1185">Reference proteome</keyword>
<feature type="signal peptide" evidence="13">
    <location>
        <begin position="1"/>
        <end position="31"/>
    </location>
</feature>
<dbReference type="PANTHER" id="PTHR11709:SF349">
    <property type="entry name" value="LACCASE"/>
    <property type="match status" value="1"/>
</dbReference>
<dbReference type="InterPro" id="IPR034289">
    <property type="entry name" value="CuRO_3_LCC"/>
</dbReference>
<dbReference type="GO" id="GO:0048046">
    <property type="term" value="C:apoplast"/>
    <property type="evidence" value="ECO:0007669"/>
    <property type="project" value="UniProtKB-SubCell"/>
</dbReference>
<evidence type="ECO:0000256" key="7">
    <source>
        <dbReference type="ARBA" id="ARBA00022723"/>
    </source>
</evidence>
<dbReference type="SUPFAM" id="SSF49503">
    <property type="entry name" value="Cupredoxins"/>
    <property type="match status" value="3"/>
</dbReference>
<dbReference type="CDD" id="cd13875">
    <property type="entry name" value="CuRO_2_LCC_plant"/>
    <property type="match status" value="1"/>
</dbReference>
<comment type="subcellular location">
    <subcellularLocation>
        <location evidence="2 13">Secreted</location>
        <location evidence="2 13">Extracellular space</location>
        <location evidence="2 13">Apoplast</location>
    </subcellularLocation>
</comment>
<organism evidence="17 18">
    <name type="scientific">Rubus argutus</name>
    <name type="common">Southern blackberry</name>
    <dbReference type="NCBI Taxonomy" id="59490"/>
    <lineage>
        <taxon>Eukaryota</taxon>
        <taxon>Viridiplantae</taxon>
        <taxon>Streptophyta</taxon>
        <taxon>Embryophyta</taxon>
        <taxon>Tracheophyta</taxon>
        <taxon>Spermatophyta</taxon>
        <taxon>Magnoliopsida</taxon>
        <taxon>eudicotyledons</taxon>
        <taxon>Gunneridae</taxon>
        <taxon>Pentapetalae</taxon>
        <taxon>rosids</taxon>
        <taxon>fabids</taxon>
        <taxon>Rosales</taxon>
        <taxon>Rosaceae</taxon>
        <taxon>Rosoideae</taxon>
        <taxon>Rosoideae incertae sedis</taxon>
        <taxon>Rubus</taxon>
    </lineage>
</organism>
<comment type="similarity">
    <text evidence="3 13">Belongs to the multicopper oxidase family.</text>
</comment>
<evidence type="ECO:0000256" key="13">
    <source>
        <dbReference type="RuleBase" id="RU361119"/>
    </source>
</evidence>
<evidence type="ECO:0000256" key="2">
    <source>
        <dbReference type="ARBA" id="ARBA00004271"/>
    </source>
</evidence>
<dbReference type="InterPro" id="IPR008972">
    <property type="entry name" value="Cupredoxin"/>
</dbReference>
<evidence type="ECO:0000256" key="9">
    <source>
        <dbReference type="ARBA" id="ARBA00023002"/>
    </source>
</evidence>
<dbReference type="CDD" id="cd13849">
    <property type="entry name" value="CuRO_1_LCC_plant"/>
    <property type="match status" value="1"/>
</dbReference>
<keyword evidence="9 13" id="KW-0560">Oxidoreductase</keyword>
<dbReference type="NCBIfam" id="TIGR03389">
    <property type="entry name" value="laccase"/>
    <property type="match status" value="1"/>
</dbReference>
<evidence type="ECO:0000259" key="14">
    <source>
        <dbReference type="Pfam" id="PF00394"/>
    </source>
</evidence>
<dbReference type="InterPro" id="IPR001117">
    <property type="entry name" value="Cu-oxidase_2nd"/>
</dbReference>
<dbReference type="GO" id="GO:0052716">
    <property type="term" value="F:hydroquinone:oxygen oxidoreductase activity"/>
    <property type="evidence" value="ECO:0007669"/>
    <property type="project" value="UniProtKB-EC"/>
</dbReference>
<dbReference type="InterPro" id="IPR033138">
    <property type="entry name" value="Cu_oxidase_CS"/>
</dbReference>
<dbReference type="Pfam" id="PF07732">
    <property type="entry name" value="Cu-oxidase_3"/>
    <property type="match status" value="1"/>
</dbReference>
<evidence type="ECO:0000256" key="1">
    <source>
        <dbReference type="ARBA" id="ARBA00000349"/>
    </source>
</evidence>
<accession>A0AAW1Y3T6</accession>
<dbReference type="GO" id="GO:0005507">
    <property type="term" value="F:copper ion binding"/>
    <property type="evidence" value="ECO:0007669"/>
    <property type="project" value="InterPro"/>
</dbReference>
<keyword evidence="5 13" id="KW-0052">Apoplast</keyword>
<evidence type="ECO:0000256" key="11">
    <source>
        <dbReference type="ARBA" id="ARBA00023180"/>
    </source>
</evidence>
<dbReference type="Pfam" id="PF07731">
    <property type="entry name" value="Cu-oxidase_2"/>
    <property type="match status" value="1"/>
</dbReference>
<protein>
    <recommendedName>
        <fullName evidence="4 13">Laccase</fullName>
        <ecNumber evidence="4 13">1.10.3.2</ecNumber>
    </recommendedName>
    <alternativeName>
        <fullName evidence="13">Benzenediol:oxygen oxidoreductase</fullName>
    </alternativeName>
    <alternativeName>
        <fullName evidence="13">Diphenol oxidase</fullName>
    </alternativeName>
    <alternativeName>
        <fullName evidence="13">Urishiol oxidase</fullName>
    </alternativeName>
</protein>
<evidence type="ECO:0000256" key="8">
    <source>
        <dbReference type="ARBA" id="ARBA00022737"/>
    </source>
</evidence>
<dbReference type="InterPro" id="IPR045087">
    <property type="entry name" value="Cu-oxidase_fam"/>
</dbReference>
<dbReference type="GO" id="GO:0046274">
    <property type="term" value="P:lignin catabolic process"/>
    <property type="evidence" value="ECO:0007669"/>
    <property type="project" value="UniProtKB-KW"/>
</dbReference>